<dbReference type="HAMAP" id="MF_01221">
    <property type="entry name" value="UPF0210"/>
    <property type="match status" value="1"/>
</dbReference>
<comment type="similarity">
    <text evidence="1">Belongs to the UPF0210 family.</text>
</comment>
<proteinExistence type="inferred from homology"/>
<dbReference type="PANTHER" id="PTHR37560">
    <property type="entry name" value="UPF0210 PROTEIN SPR0218"/>
    <property type="match status" value="1"/>
</dbReference>
<dbReference type="NCBIfam" id="NF003700">
    <property type="entry name" value="PRK05313.1"/>
    <property type="match status" value="1"/>
</dbReference>
<reference evidence="2" key="1">
    <citation type="submission" date="2019-11" db="EMBL/GenBank/DDBJ databases">
        <authorList>
            <person name="Feng L."/>
        </authorList>
    </citation>
    <scope>NUCLEOTIDE SEQUENCE</scope>
    <source>
        <strain evidence="2">CParaputrificumLFYP93</strain>
    </source>
</reference>
<sequence length="455" mass="47897">MNTNINSQNILETIKMIDEEKLDIRTITMGISLLDCIHPDGNKAREKIYNKIVSSAKDLVKVAKQIEEEFGIPIVNKRVSVTPISIIAGATDEENYVEFAKTLDKAAETLGIDFIGGFSALVQKGYTKGDRILIKSIPEALAVTKKVCSSVNVGSSKCGINMDAVRDMGDVIKETAELTKETKGFGCAKLVVFANAVEDNPFMAGAFHGVGEADKVINVGVSGPGVVQRAIEKVRGESFDVLAETIKKTAFKITRMGELVAQEASKRLNVPFGIVDLSLAPTPAIGDSVAHILEEMGLETVGTHGTTAALAMLNDAVKKGGVMACSHVGGLSGAFIPVSEDAGMIDAVVNGSLNLEKLEAMTCVCSVGLDMIAVPGYTPSSTIAAMIADEAAIGVINNKTTAVRIIPAPGCEVGDMIEFGGLLGTAPVMKVNSNSSEDFIKRGGRIPAPIHSFKN</sequence>
<accession>A0A6N3DDU0</accession>
<dbReference type="SUPFAM" id="SSF51998">
    <property type="entry name" value="PFL-like glycyl radical enzymes"/>
    <property type="match status" value="1"/>
</dbReference>
<dbReference type="PANTHER" id="PTHR37560:SF1">
    <property type="entry name" value="UPF0210 PROTEIN MJ1665"/>
    <property type="match status" value="1"/>
</dbReference>
<dbReference type="Pfam" id="PF05167">
    <property type="entry name" value="DUF711"/>
    <property type="match status" value="1"/>
</dbReference>
<dbReference type="CDD" id="cd08025">
    <property type="entry name" value="RNR_PFL_like_DUF711"/>
    <property type="match status" value="1"/>
</dbReference>
<gene>
    <name evidence="2" type="ORF">CPLFYP93_01751</name>
</gene>
<evidence type="ECO:0000313" key="2">
    <source>
        <dbReference type="EMBL" id="VYU23603.1"/>
    </source>
</evidence>
<dbReference type="InterPro" id="IPR007841">
    <property type="entry name" value="UPF0210"/>
</dbReference>
<name>A0A6N3DDU0_9CLOT</name>
<protein>
    <recommendedName>
        <fullName evidence="1">UPF0210 protein CPLFYP93_01751</fullName>
    </recommendedName>
</protein>
<dbReference type="Gene3D" id="3.20.70.20">
    <property type="match status" value="1"/>
</dbReference>
<organism evidence="2">
    <name type="scientific">Clostridium paraputrificum</name>
    <dbReference type="NCBI Taxonomy" id="29363"/>
    <lineage>
        <taxon>Bacteria</taxon>
        <taxon>Bacillati</taxon>
        <taxon>Bacillota</taxon>
        <taxon>Clostridia</taxon>
        <taxon>Eubacteriales</taxon>
        <taxon>Clostridiaceae</taxon>
        <taxon>Clostridium</taxon>
    </lineage>
</organism>
<comment type="subunit">
    <text evidence="1">Homodimer.</text>
</comment>
<evidence type="ECO:0000256" key="1">
    <source>
        <dbReference type="HAMAP-Rule" id="MF_01221"/>
    </source>
</evidence>
<dbReference type="EMBL" id="CACRTV010000044">
    <property type="protein sequence ID" value="VYU23603.1"/>
    <property type="molecule type" value="Genomic_DNA"/>
</dbReference>
<dbReference type="AlphaFoldDB" id="A0A6N3DDU0"/>